<dbReference type="AlphaFoldDB" id="A0A6A5A8L9"/>
<dbReference type="EMBL" id="VJMI01016097">
    <property type="protein sequence ID" value="KAF0721251.1"/>
    <property type="molecule type" value="Genomic_DNA"/>
</dbReference>
<gene>
    <name evidence="1" type="ORF">AaE_010117</name>
</gene>
<dbReference type="PANTHER" id="PTHR47169">
    <property type="entry name" value="OS01G0541250 PROTEIN"/>
    <property type="match status" value="1"/>
</dbReference>
<dbReference type="InterPro" id="IPR036397">
    <property type="entry name" value="RNaseH_sf"/>
</dbReference>
<sequence length="155" mass="17053">MNVLDLGFVRAIQTLQERTRCKTIDELIDATLSAWTTVDAMTLNSNFLTLQTCLIEVVRTGGGNNYKIPHMGKKKLAKQGLLPESVECPRDVFNFGHAAIGATDFDAHVDLLAEEVASNMKLARLSSNLEHLCLASYDADEEGVDTSFSWFIIGC</sequence>
<dbReference type="PANTHER" id="PTHR47169:SF2">
    <property type="entry name" value="OS01G0541250 PROTEIN"/>
    <property type="match status" value="1"/>
</dbReference>
<protein>
    <submittedName>
        <fullName evidence="1">Uncharacterized protein</fullName>
    </submittedName>
</protein>
<dbReference type="Gene3D" id="3.30.420.10">
    <property type="entry name" value="Ribonuclease H-like superfamily/Ribonuclease H"/>
    <property type="match status" value="1"/>
</dbReference>
<reference evidence="1 2" key="1">
    <citation type="submission" date="2019-06" db="EMBL/GenBank/DDBJ databases">
        <title>Genomics analysis of Aphanomyces spp. identifies a new class of oomycete effector associated with host adaptation.</title>
        <authorList>
            <person name="Gaulin E."/>
        </authorList>
    </citation>
    <scope>NUCLEOTIDE SEQUENCE [LARGE SCALE GENOMIC DNA]</scope>
    <source>
        <strain evidence="1 2">E</strain>
    </source>
</reference>
<accession>A0A6A5A8L9</accession>
<organism evidence="1 2">
    <name type="scientific">Aphanomyces astaci</name>
    <name type="common">Crayfish plague agent</name>
    <dbReference type="NCBI Taxonomy" id="112090"/>
    <lineage>
        <taxon>Eukaryota</taxon>
        <taxon>Sar</taxon>
        <taxon>Stramenopiles</taxon>
        <taxon>Oomycota</taxon>
        <taxon>Saprolegniomycetes</taxon>
        <taxon>Saprolegniales</taxon>
        <taxon>Verrucalvaceae</taxon>
        <taxon>Aphanomyces</taxon>
    </lineage>
</organism>
<dbReference type="Proteomes" id="UP000469452">
    <property type="component" value="Unassembled WGS sequence"/>
</dbReference>
<dbReference type="VEuPathDB" id="FungiDB:H257_06975"/>
<proteinExistence type="predicted"/>
<dbReference type="GO" id="GO:0003676">
    <property type="term" value="F:nucleic acid binding"/>
    <property type="evidence" value="ECO:0007669"/>
    <property type="project" value="InterPro"/>
</dbReference>
<evidence type="ECO:0000313" key="2">
    <source>
        <dbReference type="Proteomes" id="UP000469452"/>
    </source>
</evidence>
<name>A0A6A5A8L9_APHAT</name>
<evidence type="ECO:0000313" key="1">
    <source>
        <dbReference type="EMBL" id="KAF0721251.1"/>
    </source>
</evidence>
<comment type="caution">
    <text evidence="1">The sequence shown here is derived from an EMBL/GenBank/DDBJ whole genome shotgun (WGS) entry which is preliminary data.</text>
</comment>